<keyword evidence="3" id="KW-1185">Reference proteome</keyword>
<evidence type="ECO:0000313" key="2">
    <source>
        <dbReference type="EMBL" id="TWT48972.1"/>
    </source>
</evidence>
<dbReference type="EMBL" id="SJPH01000001">
    <property type="protein sequence ID" value="TWT48972.1"/>
    <property type="molecule type" value="Genomic_DNA"/>
</dbReference>
<feature type="domain" description="Band 7" evidence="1">
    <location>
        <begin position="99"/>
        <end position="276"/>
    </location>
</feature>
<dbReference type="AlphaFoldDB" id="A0A5C5WGQ8"/>
<gene>
    <name evidence="2" type="ORF">Pla111_07500</name>
</gene>
<sequence length="686" mass="76110">MSTVSKCDNCGAGVGHADNYCQNCRHPVGKVACRACGRSNPRAGKFCGHCSASIGADGSQSSDVKVDRRRSGVWSRRKGDFAVLLEAEHLDRVFTRGVTVEEGTVGLFFQHGAYADCLGPGKHTTENLPEKLLTHLKLDQPSEVVLIDDGDFEVGIRMPEARAADDTLIEPFLVATVRLHDPLQLYTNFIRGSSLITELDLAEHLGRQLFNTFSGFLQEHTSKDLRGRDGLSSKLESGLRTSLERSCKRIGLEFVAIEHVEFSGAVNDDILAKRADVRRRGEEFEVDKLDHRLEAEVREYGFERETQRLALEREFANLYGGDKREELLREDSFREFVDDVEFKAGVRGLLRQSERDELETRHRQFREDKELAREQLLSLLGFQRKRDRLQAEFDYKSDWLDKKTDLDERQRELMRKRLAEELQDRLSTERAEYEATLQREDLQHAAALARQSADANAGLSQKIAEDGAALSHKVATDKAEHDTDRAAAELALDVLSKAKRLKQEQKDADADREIRVSDAESAREQLRLKAIGELSPTALMAASPAETAKLIADTIRTDTLAKSGLNESQLLAIVAENSPAAAAALSDKFRSEGREELLKQINAELKQSTETQLQSAHSYAVMIKELAEKSLETQRDATSSVAKGAASPPPVVYPPIGMPHATALVCGHCSAGGQSGRFCRQCGGAI</sequence>
<proteinExistence type="predicted"/>
<dbReference type="Pfam" id="PF01145">
    <property type="entry name" value="Band_7"/>
    <property type="match status" value="1"/>
</dbReference>
<comment type="caution">
    <text evidence="2">The sequence shown here is derived from an EMBL/GenBank/DDBJ whole genome shotgun (WGS) entry which is preliminary data.</text>
</comment>
<name>A0A5C5WGQ8_9BACT</name>
<accession>A0A5C5WGQ8</accession>
<evidence type="ECO:0000313" key="3">
    <source>
        <dbReference type="Proteomes" id="UP000318995"/>
    </source>
</evidence>
<evidence type="ECO:0000259" key="1">
    <source>
        <dbReference type="Pfam" id="PF01145"/>
    </source>
</evidence>
<dbReference type="Proteomes" id="UP000318995">
    <property type="component" value="Unassembled WGS sequence"/>
</dbReference>
<dbReference type="InterPro" id="IPR001107">
    <property type="entry name" value="Band_7"/>
</dbReference>
<dbReference type="RefSeq" id="WP_391581005.1">
    <property type="nucleotide sequence ID" value="NZ_SJPH01000001.1"/>
</dbReference>
<organism evidence="2 3">
    <name type="scientific">Botrimarina hoheduenensis</name>
    <dbReference type="NCBI Taxonomy" id="2528000"/>
    <lineage>
        <taxon>Bacteria</taxon>
        <taxon>Pseudomonadati</taxon>
        <taxon>Planctomycetota</taxon>
        <taxon>Planctomycetia</taxon>
        <taxon>Pirellulales</taxon>
        <taxon>Lacipirellulaceae</taxon>
        <taxon>Botrimarina</taxon>
    </lineage>
</organism>
<reference evidence="2 3" key="1">
    <citation type="submission" date="2019-02" db="EMBL/GenBank/DDBJ databases">
        <title>Deep-cultivation of Planctomycetes and their phenomic and genomic characterization uncovers novel biology.</title>
        <authorList>
            <person name="Wiegand S."/>
            <person name="Jogler M."/>
            <person name="Boedeker C."/>
            <person name="Pinto D."/>
            <person name="Vollmers J."/>
            <person name="Rivas-Marin E."/>
            <person name="Kohn T."/>
            <person name="Peeters S.H."/>
            <person name="Heuer A."/>
            <person name="Rast P."/>
            <person name="Oberbeckmann S."/>
            <person name="Bunk B."/>
            <person name="Jeske O."/>
            <person name="Meyerdierks A."/>
            <person name="Storesund J.E."/>
            <person name="Kallscheuer N."/>
            <person name="Luecker S."/>
            <person name="Lage O.M."/>
            <person name="Pohl T."/>
            <person name="Merkel B.J."/>
            <person name="Hornburger P."/>
            <person name="Mueller R.-W."/>
            <person name="Bruemmer F."/>
            <person name="Labrenz M."/>
            <person name="Spormann A.M."/>
            <person name="Op Den Camp H."/>
            <person name="Overmann J."/>
            <person name="Amann R."/>
            <person name="Jetten M.S.M."/>
            <person name="Mascher T."/>
            <person name="Medema M.H."/>
            <person name="Devos D.P."/>
            <person name="Kaster A.-K."/>
            <person name="Ovreas L."/>
            <person name="Rohde M."/>
            <person name="Galperin M.Y."/>
            <person name="Jogler C."/>
        </authorList>
    </citation>
    <scope>NUCLEOTIDE SEQUENCE [LARGE SCALE GENOMIC DNA]</scope>
    <source>
        <strain evidence="2 3">Pla111</strain>
    </source>
</reference>
<protein>
    <recommendedName>
        <fullName evidence="1">Band 7 domain-containing protein</fullName>
    </recommendedName>
</protein>